<accession>A0A644V3E7</accession>
<gene>
    <name evidence="3" type="primary">arsC_8</name>
    <name evidence="3" type="ORF">SDC9_31844</name>
</gene>
<evidence type="ECO:0000313" key="3">
    <source>
        <dbReference type="EMBL" id="MPL85869.1"/>
    </source>
</evidence>
<dbReference type="InterPro" id="IPR036196">
    <property type="entry name" value="Ptyr_pPase_sf"/>
</dbReference>
<dbReference type="EC" id="1.20.4.4" evidence="3"/>
<reference evidence="3" key="1">
    <citation type="submission" date="2019-08" db="EMBL/GenBank/DDBJ databases">
        <authorList>
            <person name="Kucharzyk K."/>
            <person name="Murdoch R.W."/>
            <person name="Higgins S."/>
            <person name="Loffler F."/>
        </authorList>
    </citation>
    <scope>NUCLEOTIDE SEQUENCE</scope>
</reference>
<dbReference type="AlphaFoldDB" id="A0A644V3E7"/>
<evidence type="ECO:0000259" key="2">
    <source>
        <dbReference type="SMART" id="SM00226"/>
    </source>
</evidence>
<dbReference type="PANTHER" id="PTHR43428">
    <property type="entry name" value="ARSENATE REDUCTASE"/>
    <property type="match status" value="1"/>
</dbReference>
<feature type="domain" description="Phosphotyrosine protein phosphatase I" evidence="2">
    <location>
        <begin position="1"/>
        <end position="135"/>
    </location>
</feature>
<dbReference type="InterPro" id="IPR023485">
    <property type="entry name" value="Ptyr_pPase"/>
</dbReference>
<dbReference type="PANTHER" id="PTHR43428:SF1">
    <property type="entry name" value="ARSENATE REDUCTASE"/>
    <property type="match status" value="1"/>
</dbReference>
<dbReference type="Gene3D" id="3.40.50.2300">
    <property type="match status" value="1"/>
</dbReference>
<dbReference type="EMBL" id="VSSQ01000212">
    <property type="protein sequence ID" value="MPL85869.1"/>
    <property type="molecule type" value="Genomic_DNA"/>
</dbReference>
<evidence type="ECO:0000256" key="1">
    <source>
        <dbReference type="ARBA" id="ARBA00022849"/>
    </source>
</evidence>
<dbReference type="SMART" id="SM00226">
    <property type="entry name" value="LMWPc"/>
    <property type="match status" value="1"/>
</dbReference>
<sequence length="152" mass="17297">MNILILCTGNSCRSQIAQGWLKTLNPSLNVYSAGTNPQKEVHPLAIKAMKESGIDISSQKPKNVDEYLNMDWDYVITVCDDANENCPIFQGKAKNRLHYSFDDPSKAVGSEEFIWSEFQRISLEINHIFFFLNEKIIGKNDIICDNTDCPEF</sequence>
<dbReference type="Pfam" id="PF01451">
    <property type="entry name" value="LMWPc"/>
    <property type="match status" value="1"/>
</dbReference>
<dbReference type="GO" id="GO:0030612">
    <property type="term" value="F:arsenate reductase (thioredoxin) activity"/>
    <property type="evidence" value="ECO:0007669"/>
    <property type="project" value="UniProtKB-EC"/>
</dbReference>
<comment type="caution">
    <text evidence="3">The sequence shown here is derived from an EMBL/GenBank/DDBJ whole genome shotgun (WGS) entry which is preliminary data.</text>
</comment>
<dbReference type="CDD" id="cd16345">
    <property type="entry name" value="LMWP_ArsC"/>
    <property type="match status" value="1"/>
</dbReference>
<keyword evidence="1" id="KW-0059">Arsenical resistance</keyword>
<name>A0A644V3E7_9ZZZZ</name>
<dbReference type="SUPFAM" id="SSF52788">
    <property type="entry name" value="Phosphotyrosine protein phosphatases I"/>
    <property type="match status" value="1"/>
</dbReference>
<dbReference type="GO" id="GO:0046685">
    <property type="term" value="P:response to arsenic-containing substance"/>
    <property type="evidence" value="ECO:0007669"/>
    <property type="project" value="UniProtKB-KW"/>
</dbReference>
<protein>
    <submittedName>
        <fullName evidence="3">Arsenate reductase</fullName>
        <ecNumber evidence="3">1.20.4.4</ecNumber>
    </submittedName>
</protein>
<proteinExistence type="predicted"/>
<organism evidence="3">
    <name type="scientific">bioreactor metagenome</name>
    <dbReference type="NCBI Taxonomy" id="1076179"/>
    <lineage>
        <taxon>unclassified sequences</taxon>
        <taxon>metagenomes</taxon>
        <taxon>ecological metagenomes</taxon>
    </lineage>
</organism>
<keyword evidence="3" id="KW-0560">Oxidoreductase</keyword>